<dbReference type="SUPFAM" id="SSF46689">
    <property type="entry name" value="Homeodomain-like"/>
    <property type="match status" value="1"/>
</dbReference>
<name>A0A7W9P8Q1_9NOCA</name>
<proteinExistence type="predicted"/>
<gene>
    <name evidence="1" type="ORF">BJY24_000110</name>
</gene>
<comment type="caution">
    <text evidence="1">The sequence shown here is derived from an EMBL/GenBank/DDBJ whole genome shotgun (WGS) entry which is preliminary data.</text>
</comment>
<dbReference type="Gene3D" id="1.10.357.10">
    <property type="entry name" value="Tetracycline Repressor, domain 2"/>
    <property type="match status" value="1"/>
</dbReference>
<evidence type="ECO:0000313" key="2">
    <source>
        <dbReference type="Proteomes" id="UP000540412"/>
    </source>
</evidence>
<keyword evidence="2" id="KW-1185">Reference proteome</keyword>
<reference evidence="1 2" key="1">
    <citation type="submission" date="2020-08" db="EMBL/GenBank/DDBJ databases">
        <title>Sequencing the genomes of 1000 actinobacteria strains.</title>
        <authorList>
            <person name="Klenk H.-P."/>
        </authorList>
    </citation>
    <scope>NUCLEOTIDE SEQUENCE [LARGE SCALE GENOMIC DNA]</scope>
    <source>
        <strain evidence="1 2">DSM 43582</strain>
    </source>
</reference>
<evidence type="ECO:0000313" key="1">
    <source>
        <dbReference type="EMBL" id="MBB5911243.1"/>
    </source>
</evidence>
<dbReference type="EMBL" id="JACHIT010000001">
    <property type="protein sequence ID" value="MBB5911243.1"/>
    <property type="molecule type" value="Genomic_DNA"/>
</dbReference>
<dbReference type="Proteomes" id="UP000540412">
    <property type="component" value="Unassembled WGS sequence"/>
</dbReference>
<organism evidence="1 2">
    <name type="scientific">Nocardia transvalensis</name>
    <dbReference type="NCBI Taxonomy" id="37333"/>
    <lineage>
        <taxon>Bacteria</taxon>
        <taxon>Bacillati</taxon>
        <taxon>Actinomycetota</taxon>
        <taxon>Actinomycetes</taxon>
        <taxon>Mycobacteriales</taxon>
        <taxon>Nocardiaceae</taxon>
        <taxon>Nocardia</taxon>
    </lineage>
</organism>
<dbReference type="AlphaFoldDB" id="A0A7W9P8Q1"/>
<protein>
    <submittedName>
        <fullName evidence="1">AcrR family transcriptional regulator</fullName>
    </submittedName>
</protein>
<sequence>MAGVGRATFYFHFPTKGHVLLELALHEEARVAPEFDRFLDIPVRWATGSATWHG</sequence>
<accession>A0A7W9P8Q1</accession>
<dbReference type="InterPro" id="IPR009057">
    <property type="entry name" value="Homeodomain-like_sf"/>
</dbReference>